<dbReference type="GO" id="GO:0016413">
    <property type="term" value="F:O-acetyltransferase activity"/>
    <property type="evidence" value="ECO:0007669"/>
    <property type="project" value="InterPro"/>
</dbReference>
<evidence type="ECO:0000313" key="10">
    <source>
        <dbReference type="Proteomes" id="UP000306102"/>
    </source>
</evidence>
<evidence type="ECO:0000259" key="8">
    <source>
        <dbReference type="Pfam" id="PF14416"/>
    </source>
</evidence>
<comment type="subcellular location">
    <subcellularLocation>
        <location evidence="1">Membrane</location>
        <topology evidence="1">Single-pass membrane protein</topology>
    </subcellularLocation>
</comment>
<dbReference type="AlphaFoldDB" id="A0A4S4CYJ4"/>
<dbReference type="InterPro" id="IPR026057">
    <property type="entry name" value="TBL_C"/>
</dbReference>
<comment type="caution">
    <text evidence="9">The sequence shown here is derived from an EMBL/GenBank/DDBJ whole genome shotgun (WGS) entry which is preliminary data.</text>
</comment>
<dbReference type="PANTHER" id="PTHR32285:SF14">
    <property type="entry name" value="PROTEIN PMR5"/>
    <property type="match status" value="1"/>
</dbReference>
<name>A0A4S4CYJ4_CAMSN</name>
<keyword evidence="5" id="KW-1133">Transmembrane helix</keyword>
<dbReference type="Pfam" id="PF13839">
    <property type="entry name" value="PC-Esterase"/>
    <property type="match status" value="2"/>
</dbReference>
<sequence length="399" mass="44559">MHTTQHDTTKAPLHYKPLTHLSLSLSLSLLAMALPLLQSSCYAFGYCIAILCLVLVESHEASPVLLGGLKNHHHSRDHHHNRGPMIQANQTSCDVFMGTWIRDDTYPQYQFSACPIIDPQFNCQMYGRPDSDYLKYRWKPANCDLPRFNGLDFLLKMQGKTVMFVGDSLGKNQWEFNGLDFLLKMQGKTVMFVGDSLGKNQWESLICMISAAAPRSPTQLSRGDPLSTFKFLEYGVAVSFYRAPYLVDIKAVEGKRVLRLDDISGNGKAWTGVDVLSFNTGHWWSHKGSLQGPAEWNAGAATKSCYGETVPTSGTAYPGAYPDQMKVIEAVIKDMIGPTYLLDITTLSAMRKDAHPSIYSGDLSPEQRANPDHSADCSHWCLPGLPDTWNQLFYNALFF</sequence>
<dbReference type="GO" id="GO:0005794">
    <property type="term" value="C:Golgi apparatus"/>
    <property type="evidence" value="ECO:0007669"/>
    <property type="project" value="TreeGrafter"/>
</dbReference>
<dbReference type="Pfam" id="PF14416">
    <property type="entry name" value="PMR5N"/>
    <property type="match status" value="1"/>
</dbReference>
<dbReference type="PANTHER" id="PTHR32285">
    <property type="entry name" value="PROTEIN TRICHOME BIREFRINGENCE-LIKE 9-RELATED"/>
    <property type="match status" value="1"/>
</dbReference>
<evidence type="ECO:0000256" key="5">
    <source>
        <dbReference type="ARBA" id="ARBA00022989"/>
    </source>
</evidence>
<accession>A0A4S4CYJ4</accession>
<dbReference type="EMBL" id="SDRB02013640">
    <property type="protein sequence ID" value="THF94503.1"/>
    <property type="molecule type" value="Genomic_DNA"/>
</dbReference>
<evidence type="ECO:0000256" key="6">
    <source>
        <dbReference type="ARBA" id="ARBA00023136"/>
    </source>
</evidence>
<proteinExistence type="inferred from homology"/>
<feature type="domain" description="Trichome birefringence-like C-terminal" evidence="7">
    <location>
        <begin position="294"/>
        <end position="395"/>
    </location>
</feature>
<evidence type="ECO:0000256" key="4">
    <source>
        <dbReference type="ARBA" id="ARBA00022968"/>
    </source>
</evidence>
<evidence type="ECO:0000259" key="7">
    <source>
        <dbReference type="Pfam" id="PF13839"/>
    </source>
</evidence>
<dbReference type="InterPro" id="IPR029962">
    <property type="entry name" value="TBL"/>
</dbReference>
<evidence type="ECO:0000256" key="2">
    <source>
        <dbReference type="ARBA" id="ARBA00007727"/>
    </source>
</evidence>
<evidence type="ECO:0000313" key="9">
    <source>
        <dbReference type="EMBL" id="THF94503.1"/>
    </source>
</evidence>
<feature type="domain" description="Trichome birefringence-like N-terminal" evidence="8">
    <location>
        <begin position="92"/>
        <end position="144"/>
    </location>
</feature>
<reference evidence="9 10" key="1">
    <citation type="journal article" date="2018" name="Proc. Natl. Acad. Sci. U.S.A.">
        <title>Draft genome sequence of Camellia sinensis var. sinensis provides insights into the evolution of the tea genome and tea quality.</title>
        <authorList>
            <person name="Wei C."/>
            <person name="Yang H."/>
            <person name="Wang S."/>
            <person name="Zhao J."/>
            <person name="Liu C."/>
            <person name="Gao L."/>
            <person name="Xia E."/>
            <person name="Lu Y."/>
            <person name="Tai Y."/>
            <person name="She G."/>
            <person name="Sun J."/>
            <person name="Cao H."/>
            <person name="Tong W."/>
            <person name="Gao Q."/>
            <person name="Li Y."/>
            <person name="Deng W."/>
            <person name="Jiang X."/>
            <person name="Wang W."/>
            <person name="Chen Q."/>
            <person name="Zhang S."/>
            <person name="Li H."/>
            <person name="Wu J."/>
            <person name="Wang P."/>
            <person name="Li P."/>
            <person name="Shi C."/>
            <person name="Zheng F."/>
            <person name="Jian J."/>
            <person name="Huang B."/>
            <person name="Shan D."/>
            <person name="Shi M."/>
            <person name="Fang C."/>
            <person name="Yue Y."/>
            <person name="Li F."/>
            <person name="Li D."/>
            <person name="Wei S."/>
            <person name="Han B."/>
            <person name="Jiang C."/>
            <person name="Yin Y."/>
            <person name="Xia T."/>
            <person name="Zhang Z."/>
            <person name="Bennetzen J.L."/>
            <person name="Zhao S."/>
            <person name="Wan X."/>
        </authorList>
    </citation>
    <scope>NUCLEOTIDE SEQUENCE [LARGE SCALE GENOMIC DNA]</scope>
    <source>
        <strain evidence="10">cv. Shuchazao</strain>
        <tissue evidence="9">Leaf</tissue>
    </source>
</reference>
<gene>
    <name evidence="9" type="ORF">TEA_026499</name>
</gene>
<protein>
    <submittedName>
        <fullName evidence="9">Uncharacterized protein</fullName>
    </submittedName>
</protein>
<evidence type="ECO:0000256" key="1">
    <source>
        <dbReference type="ARBA" id="ARBA00004167"/>
    </source>
</evidence>
<feature type="domain" description="Trichome birefringence-like C-terminal" evidence="7">
    <location>
        <begin position="175"/>
        <end position="288"/>
    </location>
</feature>
<dbReference type="GO" id="GO:0016020">
    <property type="term" value="C:membrane"/>
    <property type="evidence" value="ECO:0007669"/>
    <property type="project" value="UniProtKB-SubCell"/>
</dbReference>
<dbReference type="Proteomes" id="UP000306102">
    <property type="component" value="Unassembled WGS sequence"/>
</dbReference>
<keyword evidence="6" id="KW-0472">Membrane</keyword>
<evidence type="ECO:0000256" key="3">
    <source>
        <dbReference type="ARBA" id="ARBA00022692"/>
    </source>
</evidence>
<keyword evidence="4" id="KW-0735">Signal-anchor</keyword>
<dbReference type="InterPro" id="IPR025846">
    <property type="entry name" value="TBL_N"/>
</dbReference>
<comment type="similarity">
    <text evidence="2">Belongs to the PC-esterase family. TBL subfamily.</text>
</comment>
<keyword evidence="10" id="KW-1185">Reference proteome</keyword>
<organism evidence="9 10">
    <name type="scientific">Camellia sinensis var. sinensis</name>
    <name type="common">China tea</name>
    <dbReference type="NCBI Taxonomy" id="542762"/>
    <lineage>
        <taxon>Eukaryota</taxon>
        <taxon>Viridiplantae</taxon>
        <taxon>Streptophyta</taxon>
        <taxon>Embryophyta</taxon>
        <taxon>Tracheophyta</taxon>
        <taxon>Spermatophyta</taxon>
        <taxon>Magnoliopsida</taxon>
        <taxon>eudicotyledons</taxon>
        <taxon>Gunneridae</taxon>
        <taxon>Pentapetalae</taxon>
        <taxon>asterids</taxon>
        <taxon>Ericales</taxon>
        <taxon>Theaceae</taxon>
        <taxon>Camellia</taxon>
    </lineage>
</organism>
<keyword evidence="3" id="KW-0812">Transmembrane</keyword>